<proteinExistence type="predicted"/>
<dbReference type="EMBL" id="QHKS01000012">
    <property type="protein sequence ID" value="RDK01041.1"/>
    <property type="molecule type" value="Genomic_DNA"/>
</dbReference>
<dbReference type="InterPro" id="IPR036629">
    <property type="entry name" value="YjbJ_sf"/>
</dbReference>
<evidence type="ECO:0000313" key="1">
    <source>
        <dbReference type="EMBL" id="RDK01041.1"/>
    </source>
</evidence>
<organism evidence="1 2">
    <name type="scientific">Paraburkholderia lacunae</name>
    <dbReference type="NCBI Taxonomy" id="2211104"/>
    <lineage>
        <taxon>Bacteria</taxon>
        <taxon>Pseudomonadati</taxon>
        <taxon>Pseudomonadota</taxon>
        <taxon>Betaproteobacteria</taxon>
        <taxon>Burkholderiales</taxon>
        <taxon>Burkholderiaceae</taxon>
        <taxon>Paraburkholderia</taxon>
    </lineage>
</organism>
<name>A0A370N613_9BURK</name>
<reference evidence="2" key="1">
    <citation type="submission" date="2018-05" db="EMBL/GenBank/DDBJ databases">
        <authorList>
            <person name="Feng T."/>
        </authorList>
    </citation>
    <scope>NUCLEOTIDE SEQUENCE [LARGE SCALE GENOMIC DNA]</scope>
    <source>
        <strain evidence="2">S27</strain>
    </source>
</reference>
<evidence type="ECO:0000313" key="2">
    <source>
        <dbReference type="Proteomes" id="UP000254875"/>
    </source>
</evidence>
<dbReference type="AlphaFoldDB" id="A0A370N613"/>
<sequence>MNKDQIQGWIREIAGKLRTALGKTIGNRTVTWRGRVEQLIGKTQASYGDAKARLRKRS</sequence>
<accession>A0A370N613</accession>
<dbReference type="Gene3D" id="1.10.1470.10">
    <property type="entry name" value="YjbJ"/>
    <property type="match status" value="1"/>
</dbReference>
<dbReference type="Proteomes" id="UP000254875">
    <property type="component" value="Unassembled WGS sequence"/>
</dbReference>
<gene>
    <name evidence="1" type="ORF">DLM46_19735</name>
</gene>
<keyword evidence="2" id="KW-1185">Reference proteome</keyword>
<comment type="caution">
    <text evidence="1">The sequence shown here is derived from an EMBL/GenBank/DDBJ whole genome shotgun (WGS) entry which is preliminary data.</text>
</comment>
<protein>
    <submittedName>
        <fullName evidence="1">CsbD family protein</fullName>
    </submittedName>
</protein>
<dbReference type="RefSeq" id="WP_115102839.1">
    <property type="nucleotide sequence ID" value="NZ_QHKS01000012.1"/>
</dbReference>
<dbReference type="OrthoDB" id="8564562at2"/>
<dbReference type="SUPFAM" id="SSF69047">
    <property type="entry name" value="Hypothetical protein YjbJ"/>
    <property type="match status" value="1"/>
</dbReference>